<keyword evidence="3 5" id="KW-1133">Transmembrane helix</keyword>
<evidence type="ECO:0000256" key="4">
    <source>
        <dbReference type="ARBA" id="ARBA00023136"/>
    </source>
</evidence>
<dbReference type="InterPro" id="IPR051533">
    <property type="entry name" value="WaaL-like"/>
</dbReference>
<name>A0A7X3LG33_9BACL</name>
<dbReference type="Proteomes" id="UP000460318">
    <property type="component" value="Unassembled WGS sequence"/>
</dbReference>
<feature type="transmembrane region" description="Helical" evidence="5">
    <location>
        <begin position="28"/>
        <end position="46"/>
    </location>
</feature>
<evidence type="ECO:0000313" key="7">
    <source>
        <dbReference type="EMBL" id="MWV43687.1"/>
    </source>
</evidence>
<feature type="transmembrane region" description="Helical" evidence="5">
    <location>
        <begin position="276"/>
        <end position="294"/>
    </location>
</feature>
<dbReference type="PANTHER" id="PTHR37422:SF13">
    <property type="entry name" value="LIPOPOLYSACCHARIDE BIOSYNTHESIS PROTEIN PA4999-RELATED"/>
    <property type="match status" value="1"/>
</dbReference>
<keyword evidence="4 5" id="KW-0472">Membrane</keyword>
<feature type="transmembrane region" description="Helical" evidence="5">
    <location>
        <begin position="53"/>
        <end position="75"/>
    </location>
</feature>
<gene>
    <name evidence="7" type="ORF">GRF59_08560</name>
</gene>
<keyword evidence="8" id="KW-1185">Reference proteome</keyword>
<sequence>MLAMVLFFIPVLMAGLLAAVNILPRKGAGTVLLSFLLLAMVSSIQLNTGYRDVHVDLTVFILFTTDLSLLVHLVLKSKLQSLPKHQGDRYRLGLVGVSLAMLLIIMVFQGFALNIFDSSLYIYHLNLELNVLLLAFMFYLLGVLQISTSTILRCIVGFSVLNSLLGVLQYITNKSLLLFSAQSSINYYEGARVAKRAIGFVGASNGAGNLAAIFFPVLLYYFMKKRSLFSIAAALLNGLFLFLTFTRIGYLSVCVQFLIFLLYARMGTGHQLLKRLGAIMAAAFAAILVYQIFYDELYQMLFVDRGNTESHRFIQFSGAFQILKEHMWFGLGAGQYVPYMQAYHGIDDIALHSQFLNMLVEQGLFGFAFFLLVYVSLFVWTLKKYKGDGWFPVTLFLGNLIVVNFNPNQYYSLCIYTFFIIAYGLVFGWREDAVHHTADENGPMEGSKCPKPKNQIVNIMQMNEGACNSEQRRCL</sequence>
<evidence type="ECO:0000256" key="2">
    <source>
        <dbReference type="ARBA" id="ARBA00022692"/>
    </source>
</evidence>
<dbReference type="InterPro" id="IPR007016">
    <property type="entry name" value="O-antigen_ligase-rel_domated"/>
</dbReference>
<feature type="transmembrane region" description="Helical" evidence="5">
    <location>
        <begin position="95"/>
        <end position="115"/>
    </location>
</feature>
<feature type="transmembrane region" description="Helical" evidence="5">
    <location>
        <begin position="234"/>
        <end position="264"/>
    </location>
</feature>
<comment type="caution">
    <text evidence="7">The sequence shown here is derived from an EMBL/GenBank/DDBJ whole genome shotgun (WGS) entry which is preliminary data.</text>
</comment>
<feature type="transmembrane region" description="Helical" evidence="5">
    <location>
        <begin position="363"/>
        <end position="382"/>
    </location>
</feature>
<comment type="subcellular location">
    <subcellularLocation>
        <location evidence="1">Membrane</location>
        <topology evidence="1">Multi-pass membrane protein</topology>
    </subcellularLocation>
</comment>
<proteinExistence type="predicted"/>
<accession>A0A7X3LG33</accession>
<dbReference type="AlphaFoldDB" id="A0A7X3LG33"/>
<feature type="transmembrane region" description="Helical" evidence="5">
    <location>
        <begin position="127"/>
        <end position="144"/>
    </location>
</feature>
<protein>
    <recommendedName>
        <fullName evidence="6">O-antigen ligase-related domain-containing protein</fullName>
    </recommendedName>
</protein>
<feature type="transmembrane region" description="Helical" evidence="5">
    <location>
        <begin position="197"/>
        <end position="222"/>
    </location>
</feature>
<dbReference type="GO" id="GO:0016020">
    <property type="term" value="C:membrane"/>
    <property type="evidence" value="ECO:0007669"/>
    <property type="project" value="UniProtKB-SubCell"/>
</dbReference>
<evidence type="ECO:0000256" key="3">
    <source>
        <dbReference type="ARBA" id="ARBA00022989"/>
    </source>
</evidence>
<reference evidence="7 8" key="1">
    <citation type="submission" date="2019-12" db="EMBL/GenBank/DDBJ databases">
        <title>Paenibacillus sp. nov., an endophytic bacterium isolated from the stem of Dendrobium.</title>
        <authorList>
            <person name="Zhao R."/>
        </authorList>
    </citation>
    <scope>NUCLEOTIDE SEQUENCE [LARGE SCALE GENOMIC DNA]</scope>
    <source>
        <strain evidence="7 8">HJL G12</strain>
    </source>
</reference>
<dbReference type="EMBL" id="WUBI01000001">
    <property type="protein sequence ID" value="MWV43687.1"/>
    <property type="molecule type" value="Genomic_DNA"/>
</dbReference>
<feature type="transmembrane region" description="Helical" evidence="5">
    <location>
        <begin position="410"/>
        <end position="429"/>
    </location>
</feature>
<feature type="transmembrane region" description="Helical" evidence="5">
    <location>
        <begin position="150"/>
        <end position="171"/>
    </location>
</feature>
<evidence type="ECO:0000256" key="1">
    <source>
        <dbReference type="ARBA" id="ARBA00004141"/>
    </source>
</evidence>
<organism evidence="7 8">
    <name type="scientific">Paenibacillus dendrobii</name>
    <dbReference type="NCBI Taxonomy" id="2691084"/>
    <lineage>
        <taxon>Bacteria</taxon>
        <taxon>Bacillati</taxon>
        <taxon>Bacillota</taxon>
        <taxon>Bacilli</taxon>
        <taxon>Bacillales</taxon>
        <taxon>Paenibacillaceae</taxon>
        <taxon>Paenibacillus</taxon>
    </lineage>
</organism>
<feature type="domain" description="O-antigen ligase-related" evidence="6">
    <location>
        <begin position="232"/>
        <end position="371"/>
    </location>
</feature>
<feature type="transmembrane region" description="Helical" evidence="5">
    <location>
        <begin position="389"/>
        <end position="404"/>
    </location>
</feature>
<keyword evidence="2 5" id="KW-0812">Transmembrane</keyword>
<evidence type="ECO:0000259" key="6">
    <source>
        <dbReference type="Pfam" id="PF04932"/>
    </source>
</evidence>
<dbReference type="Pfam" id="PF04932">
    <property type="entry name" value="Wzy_C"/>
    <property type="match status" value="1"/>
</dbReference>
<evidence type="ECO:0000313" key="8">
    <source>
        <dbReference type="Proteomes" id="UP000460318"/>
    </source>
</evidence>
<dbReference type="RefSeq" id="WP_160497164.1">
    <property type="nucleotide sequence ID" value="NZ_WUBI01000001.1"/>
</dbReference>
<evidence type="ECO:0000256" key="5">
    <source>
        <dbReference type="SAM" id="Phobius"/>
    </source>
</evidence>
<dbReference type="PANTHER" id="PTHR37422">
    <property type="entry name" value="TEICHURONIC ACID BIOSYNTHESIS PROTEIN TUAE"/>
    <property type="match status" value="1"/>
</dbReference>